<feature type="domain" description="MATH" evidence="2">
    <location>
        <begin position="5"/>
        <end position="90"/>
    </location>
</feature>
<comment type="caution">
    <text evidence="3">The sequence shown here is derived from an EMBL/GenBank/DDBJ whole genome shotgun (WGS) entry which is preliminary data.</text>
</comment>
<dbReference type="PANTHER" id="PTHR46236">
    <property type="entry name" value="TRAF-LIKE SUPERFAMILY PROTEIN"/>
    <property type="match status" value="1"/>
</dbReference>
<gene>
    <name evidence="3" type="ORF">F2Q70_00028750</name>
</gene>
<evidence type="ECO:0000256" key="1">
    <source>
        <dbReference type="ARBA" id="ARBA00023054"/>
    </source>
</evidence>
<dbReference type="InterPro" id="IPR002083">
    <property type="entry name" value="MATH/TRAF_dom"/>
</dbReference>
<dbReference type="Gene3D" id="2.60.210.10">
    <property type="entry name" value="Apoptosis, Tumor Necrosis Factor Receptor Associated Protein 2, Chain A"/>
    <property type="match status" value="1"/>
</dbReference>
<proteinExistence type="predicted"/>
<dbReference type="EMBL" id="QGKY02000094">
    <property type="protein sequence ID" value="KAF2602940.1"/>
    <property type="molecule type" value="Genomic_DNA"/>
</dbReference>
<dbReference type="InterPro" id="IPR050804">
    <property type="entry name" value="MCC"/>
</dbReference>
<protein>
    <recommendedName>
        <fullName evidence="2">MATH domain-containing protein</fullName>
    </recommendedName>
</protein>
<dbReference type="InterPro" id="IPR008974">
    <property type="entry name" value="TRAF-like"/>
</dbReference>
<dbReference type="AlphaFoldDB" id="A0A8S9L4D5"/>
<dbReference type="SUPFAM" id="SSF49599">
    <property type="entry name" value="TRAF domain-like"/>
    <property type="match status" value="1"/>
</dbReference>
<dbReference type="Pfam" id="PF22486">
    <property type="entry name" value="MATH_2"/>
    <property type="match status" value="1"/>
</dbReference>
<reference evidence="3" key="1">
    <citation type="submission" date="2019-12" db="EMBL/GenBank/DDBJ databases">
        <title>Genome sequencing and annotation of Brassica cretica.</title>
        <authorList>
            <person name="Studholme D.J."/>
            <person name="Sarris P.F."/>
        </authorList>
    </citation>
    <scope>NUCLEOTIDE SEQUENCE</scope>
    <source>
        <strain evidence="3">PFS-102/07</strain>
        <tissue evidence="3">Leaf</tissue>
    </source>
</reference>
<name>A0A8S9L4D5_BRACR</name>
<dbReference type="PANTHER" id="PTHR46236:SF12">
    <property type="entry name" value="MATH DOMAIN-CONTAINING PROTEIN"/>
    <property type="match status" value="1"/>
</dbReference>
<evidence type="ECO:0000313" key="3">
    <source>
        <dbReference type="EMBL" id="KAF2602940.1"/>
    </source>
</evidence>
<dbReference type="CDD" id="cd00121">
    <property type="entry name" value="MATH"/>
    <property type="match status" value="1"/>
</dbReference>
<dbReference type="PROSITE" id="PS50144">
    <property type="entry name" value="MATH"/>
    <property type="match status" value="1"/>
</dbReference>
<organism evidence="3">
    <name type="scientific">Brassica cretica</name>
    <name type="common">Mustard</name>
    <dbReference type="NCBI Taxonomy" id="69181"/>
    <lineage>
        <taxon>Eukaryota</taxon>
        <taxon>Viridiplantae</taxon>
        <taxon>Streptophyta</taxon>
        <taxon>Embryophyta</taxon>
        <taxon>Tracheophyta</taxon>
        <taxon>Spermatophyta</taxon>
        <taxon>Magnoliopsida</taxon>
        <taxon>eudicotyledons</taxon>
        <taxon>Gunneridae</taxon>
        <taxon>Pentapetalae</taxon>
        <taxon>rosids</taxon>
        <taxon>malvids</taxon>
        <taxon>Brassicales</taxon>
        <taxon>Brassicaceae</taxon>
        <taxon>Brassiceae</taxon>
        <taxon>Brassica</taxon>
    </lineage>
</organism>
<sequence length="90" mass="10733">MWNQKPSFRIAIDNFSEKKYPMPSKTFVAGGCEWFLSVYPNGDPFSDHDHFSMYLHVANQTMLRPGWKRNVLESTMDELEDHWRDFESKE</sequence>
<accession>A0A8S9L4D5</accession>
<evidence type="ECO:0000259" key="2">
    <source>
        <dbReference type="PROSITE" id="PS50144"/>
    </source>
</evidence>
<keyword evidence="1" id="KW-0175">Coiled coil</keyword>